<evidence type="ECO:0000313" key="2">
    <source>
        <dbReference type="WBParaSite" id="sdigi.contig940.g10028.t1"/>
    </source>
</evidence>
<organism evidence="1 2">
    <name type="scientific">Setaria digitata</name>
    <dbReference type="NCBI Taxonomy" id="48799"/>
    <lineage>
        <taxon>Eukaryota</taxon>
        <taxon>Metazoa</taxon>
        <taxon>Ecdysozoa</taxon>
        <taxon>Nematoda</taxon>
        <taxon>Chromadorea</taxon>
        <taxon>Rhabditida</taxon>
        <taxon>Spirurina</taxon>
        <taxon>Spiruromorpha</taxon>
        <taxon>Filarioidea</taxon>
        <taxon>Setariidae</taxon>
        <taxon>Setaria</taxon>
    </lineage>
</organism>
<dbReference type="WBParaSite" id="sdigi.contig940.g10028.t1">
    <property type="protein sequence ID" value="sdigi.contig940.g10028.t1"/>
    <property type="gene ID" value="sdigi.contig940.g10028"/>
</dbReference>
<proteinExistence type="predicted"/>
<dbReference type="Proteomes" id="UP000887581">
    <property type="component" value="Unplaced"/>
</dbReference>
<sequence length="110" mass="12398">MSFSDDSDFGKTVYRIEKLPFGLSKAKRFGTHCECFVEPLNFGTKFHGLLLYLNSARTLHVRTFSAADLSYIKNGGLAVIDCSWNQIKKQILLLLLEAFRDILYEGVASS</sequence>
<dbReference type="AlphaFoldDB" id="A0A915Q4W4"/>
<reference evidence="2" key="1">
    <citation type="submission" date="2022-11" db="UniProtKB">
        <authorList>
            <consortium name="WormBaseParasite"/>
        </authorList>
    </citation>
    <scope>IDENTIFICATION</scope>
</reference>
<evidence type="ECO:0000313" key="1">
    <source>
        <dbReference type="Proteomes" id="UP000887581"/>
    </source>
</evidence>
<keyword evidence="1" id="KW-1185">Reference proteome</keyword>
<protein>
    <submittedName>
        <fullName evidence="2">Uncharacterized protein</fullName>
    </submittedName>
</protein>
<name>A0A915Q4W4_9BILA</name>
<accession>A0A915Q4W4</accession>